<dbReference type="Proteomes" id="UP001439008">
    <property type="component" value="Unassembled WGS sequence"/>
</dbReference>
<evidence type="ECO:0000313" key="2">
    <source>
        <dbReference type="Proteomes" id="UP001439008"/>
    </source>
</evidence>
<dbReference type="EMBL" id="JBDODL010002971">
    <property type="protein sequence ID" value="MES1922502.1"/>
    <property type="molecule type" value="Genomic_DNA"/>
</dbReference>
<proteinExistence type="predicted"/>
<comment type="caution">
    <text evidence="1">The sequence shown here is derived from an EMBL/GenBank/DDBJ whole genome shotgun (WGS) entry which is preliminary data.</text>
</comment>
<accession>A0ABV2AS62</accession>
<organism evidence="1 2">
    <name type="scientific">Bonamia ostreae</name>
    <dbReference type="NCBI Taxonomy" id="126728"/>
    <lineage>
        <taxon>Eukaryota</taxon>
        <taxon>Sar</taxon>
        <taxon>Rhizaria</taxon>
        <taxon>Endomyxa</taxon>
        <taxon>Ascetosporea</taxon>
        <taxon>Haplosporida</taxon>
        <taxon>Bonamia</taxon>
    </lineage>
</organism>
<name>A0ABV2AS62_9EUKA</name>
<gene>
    <name evidence="1" type="ORF">MHBO_004019</name>
</gene>
<dbReference type="Gene3D" id="1.20.140.30">
    <property type="entry name" value="MOB kinase activator"/>
    <property type="match status" value="1"/>
</dbReference>
<keyword evidence="2" id="KW-1185">Reference proteome</keyword>
<sequence>MGNSKSRNKSFKEKKIDDDVDQLFQEELMLKHQRNNGLQKTIRANMKETLKGTRKIKETVVVPEGESENEWISIHSLFSFFDLAIIIH</sequence>
<evidence type="ECO:0000313" key="1">
    <source>
        <dbReference type="EMBL" id="MES1922502.1"/>
    </source>
</evidence>
<dbReference type="InterPro" id="IPR036703">
    <property type="entry name" value="MOB_kinase_act_sf"/>
</dbReference>
<reference evidence="1 2" key="1">
    <citation type="journal article" date="2024" name="BMC Biol.">
        <title>Comparative genomics of Ascetosporea gives new insight into the evolutionary basis for animal parasitism in Rhizaria.</title>
        <authorList>
            <person name="Hiltunen Thoren M."/>
            <person name="Onut-Brannstrom I."/>
            <person name="Alfjorden A."/>
            <person name="Peckova H."/>
            <person name="Swords F."/>
            <person name="Hooper C."/>
            <person name="Holzer A.S."/>
            <person name="Bass D."/>
            <person name="Burki F."/>
        </authorList>
    </citation>
    <scope>NUCLEOTIDE SEQUENCE [LARGE SCALE GENOMIC DNA]</scope>
    <source>
        <strain evidence="1">20-A016</strain>
    </source>
</reference>
<protein>
    <submittedName>
        <fullName evidence="1">Uncharacterized protein</fullName>
    </submittedName>
</protein>